<keyword evidence="9" id="KW-0456">Lyase</keyword>
<dbReference type="UniPathway" id="UPA00391"/>
<evidence type="ECO:0000256" key="8">
    <source>
        <dbReference type="SAM" id="MobiDB-lite"/>
    </source>
</evidence>
<comment type="pathway">
    <text evidence="2">Purine metabolism; 7-cyano-7-deazaguanine biosynthesis.</text>
</comment>
<evidence type="ECO:0000256" key="4">
    <source>
        <dbReference type="ARBA" id="ARBA00012982"/>
    </source>
</evidence>
<evidence type="ECO:0000256" key="1">
    <source>
        <dbReference type="ARBA" id="ARBA00002285"/>
    </source>
</evidence>
<dbReference type="InterPro" id="IPR038418">
    <property type="entry name" value="6-PTP_synth/QueD_sf"/>
</dbReference>
<protein>
    <recommendedName>
        <fullName evidence="5">6-carboxy-5,6,7,8-tetrahydropterin synthase</fullName>
        <ecNumber evidence="4">4.1.2.50</ecNumber>
    </recommendedName>
    <alternativeName>
        <fullName evidence="6">Queuosine biosynthesis protein QueD</fullName>
    </alternativeName>
</protein>
<dbReference type="SUPFAM" id="SSF55620">
    <property type="entry name" value="Tetrahydrobiopterin biosynthesis enzymes-like"/>
    <property type="match status" value="1"/>
</dbReference>
<dbReference type="EMBL" id="LN609302">
    <property type="protein sequence ID" value="CEF55815.1"/>
    <property type="molecule type" value="Genomic_DNA"/>
</dbReference>
<dbReference type="Proteomes" id="UP000068250">
    <property type="component" value="Chromosome I"/>
</dbReference>
<comment type="function">
    <text evidence="1">Catalyzes the conversion of 7,8-dihydroneopterin triphosphate (H2NTP) to 6-carboxy-5,6,7,8-tetrahydropterin (CPH4) and acetaldehyde.</text>
</comment>
<evidence type="ECO:0000256" key="6">
    <source>
        <dbReference type="ARBA" id="ARBA00031449"/>
    </source>
</evidence>
<comment type="similarity">
    <text evidence="3">Belongs to the PTPS family. QueD subfamily.</text>
</comment>
<dbReference type="Pfam" id="PF01242">
    <property type="entry name" value="PTPS"/>
    <property type="match status" value="1"/>
</dbReference>
<accession>A0A0U5F4H0</accession>
<sequence>MVPAQPANSAVPDGKPTKQKTKMPDLVFTRRFSMGHRLIHGASESCALPHGHNEFVTVRLTPTKATRLDGRGNMPVSFQNAKQTWHRFVDERLDHALQLAEDDPLLAWFQTHEPARAARIVVTPGDPTTELMTCLLMAKVNAFLLAEGGVLRCSELSIEETPTNTVSFDGDPADFIPQRSTEQTCWWNRADMSIAD</sequence>
<name>A0A0U5F4H0_9PROT</name>
<evidence type="ECO:0000313" key="10">
    <source>
        <dbReference type="Proteomes" id="UP000068250"/>
    </source>
</evidence>
<evidence type="ECO:0000256" key="2">
    <source>
        <dbReference type="ARBA" id="ARBA00005061"/>
    </source>
</evidence>
<evidence type="ECO:0000313" key="9">
    <source>
        <dbReference type="EMBL" id="CEF55815.1"/>
    </source>
</evidence>
<dbReference type="AlphaFoldDB" id="A0A0U5F4H0"/>
<gene>
    <name evidence="9" type="ORF">AGA_1629</name>
</gene>
<feature type="region of interest" description="Disordered" evidence="8">
    <location>
        <begin position="1"/>
        <end position="22"/>
    </location>
</feature>
<proteinExistence type="inferred from homology"/>
<organism evidence="9 10">
    <name type="scientific">Acetobacter ghanensis</name>
    <dbReference type="NCBI Taxonomy" id="431306"/>
    <lineage>
        <taxon>Bacteria</taxon>
        <taxon>Pseudomonadati</taxon>
        <taxon>Pseudomonadota</taxon>
        <taxon>Alphaproteobacteria</taxon>
        <taxon>Acetobacterales</taxon>
        <taxon>Acetobacteraceae</taxon>
        <taxon>Acetobacter</taxon>
    </lineage>
</organism>
<dbReference type="GO" id="GO:0070497">
    <property type="term" value="F:6-carboxytetrahydropterin synthase activity"/>
    <property type="evidence" value="ECO:0007669"/>
    <property type="project" value="UniProtKB-EC"/>
</dbReference>
<evidence type="ECO:0000256" key="3">
    <source>
        <dbReference type="ARBA" id="ARBA00008900"/>
    </source>
</evidence>
<comment type="catalytic activity">
    <reaction evidence="7">
        <text>7,8-dihydroneopterin 3'-triphosphate + H2O = 6-carboxy-5,6,7,8-tetrahydropterin + triphosphate + acetaldehyde + 2 H(+)</text>
        <dbReference type="Rhea" id="RHEA:27966"/>
        <dbReference type="ChEBI" id="CHEBI:15343"/>
        <dbReference type="ChEBI" id="CHEBI:15377"/>
        <dbReference type="ChEBI" id="CHEBI:15378"/>
        <dbReference type="ChEBI" id="CHEBI:18036"/>
        <dbReference type="ChEBI" id="CHEBI:58462"/>
        <dbReference type="ChEBI" id="CHEBI:61032"/>
        <dbReference type="EC" id="4.1.2.50"/>
    </reaction>
</comment>
<dbReference type="EC" id="4.1.2.50" evidence="4"/>
<evidence type="ECO:0000256" key="5">
    <source>
        <dbReference type="ARBA" id="ARBA00018141"/>
    </source>
</evidence>
<dbReference type="PATRIC" id="fig|431306.5.peg.1657"/>
<dbReference type="InterPro" id="IPR007115">
    <property type="entry name" value="6-PTP_synth/QueD"/>
</dbReference>
<evidence type="ECO:0000256" key="7">
    <source>
        <dbReference type="ARBA" id="ARBA00048807"/>
    </source>
</evidence>
<dbReference type="Gene3D" id="3.30.479.10">
    <property type="entry name" value="6-pyruvoyl tetrahydropterin synthase/QueD"/>
    <property type="match status" value="1"/>
</dbReference>
<reference evidence="10" key="1">
    <citation type="submission" date="2014-09" db="EMBL/GenBank/DDBJ databases">
        <authorList>
            <person name="Illeghems K.G."/>
        </authorList>
    </citation>
    <scope>NUCLEOTIDE SEQUENCE [LARGE SCALE GENOMIC DNA]</scope>
    <source>
        <strain evidence="10">LMG 23848T</strain>
    </source>
</reference>
<dbReference type="STRING" id="431306.AGA_1629"/>